<dbReference type="EMBL" id="KN847495">
    <property type="protein sequence ID" value="KIW15377.1"/>
    <property type="molecule type" value="Genomic_DNA"/>
</dbReference>
<dbReference type="Pfam" id="PF20778">
    <property type="entry name" value="SLS1_C"/>
    <property type="match status" value="1"/>
</dbReference>
<dbReference type="Proteomes" id="UP000053328">
    <property type="component" value="Unassembled WGS sequence"/>
</dbReference>
<proteinExistence type="predicted"/>
<sequence>MLKRLGASAHVCLRCQRKQIKESLLRPSNRLGAPITSAARRWQSNVAASAVPPPVEQGDDNGGDEHEPFPRRREDSSHTKTASPHRNRHRTSIRHWKPTRTAELGVNSLGKPAEILILPSTDRKIPQVPKDGGDNKIVKAMMRQAIDFEKQPLQLQELKTNIEQAMRLLGKQRGQLEYREWSMLKTHLMKGFTRDHLKHYVMSHADRFKDGIAYVRVLERGKLPLTKFIVEEIWGFTIPIAVFEDSDHSKKNIKAEFRAGDEILDYLLNDEGQQLKKISESHQVQIDVFRSQQRLRVHGTATRVNLASSMMARLLRSFTIISIPFTKKSLNETYANPALQALVKPFLRSIEQKFHVRIILYPNCINIVHRDRPKAADHAHREIRLAAEKFSEEGQQVFLYHESSMSDTAMASYPTPAELPWGLRQLPWARLVTSKTPANSHEVGRPQAEVEPSVIDHIEKSLHKTIPLPTSRETLHCEFSVKFGKALCQDSTNVDSTAVVDVMSKAMRSQPAGVSSEKLTEAKQGTEGHGKLSSFGESCFIGDIPYLAQQLATLKLWEPPQRHDTEEIRRDGLLTLRLVLVPITKPKQYPKFEVVIVAGKSRDGKTSLSLRSIAAVFSEKSCTVLCPNLEADMEVSARLKRDVWYPGKQDPTPFDKLLRDLKNYISRAQNPNRADWVFGPFVNLGFPKHSPDSLVVSQQGIDGKMPRHQHETEVTVSKQESPFEKVVYMLQSVDAVDVDSKSISVYEQGSEGKNELCLEHLTLTGSSTTKQELRLATQSYLSPPSLDNPDIRLVTRAGLALVERLGNDPTKTKSSQLGDDVLLPEVPHNAMTSASGVIETTKVKDSQSRSKKASGGGSTTKRSKAPKRDRGRSAFKGTKKSPAKPAPENAKQVKEQSEDAVDKLVGRSEEPEKATPKSKKDRKSTRTLIKSSKAAKSKSRASAASTKPSVKAETETDS</sequence>
<feature type="domain" description="SLS1 C-terminal" evidence="2">
    <location>
        <begin position="418"/>
        <end position="690"/>
    </location>
</feature>
<dbReference type="STRING" id="91928.A0A0D1ZRF7"/>
<name>A0A0D1ZRF7_9EURO</name>
<dbReference type="OrthoDB" id="5392646at2759"/>
<evidence type="ECO:0000313" key="4">
    <source>
        <dbReference type="Proteomes" id="UP000053328"/>
    </source>
</evidence>
<accession>A0A0D1ZRF7</accession>
<feature type="compositionally biased region" description="Basic and acidic residues" evidence="1">
    <location>
        <begin position="891"/>
        <end position="915"/>
    </location>
</feature>
<organism evidence="3 4">
    <name type="scientific">Exophiala spinifera</name>
    <dbReference type="NCBI Taxonomy" id="91928"/>
    <lineage>
        <taxon>Eukaryota</taxon>
        <taxon>Fungi</taxon>
        <taxon>Dikarya</taxon>
        <taxon>Ascomycota</taxon>
        <taxon>Pezizomycotina</taxon>
        <taxon>Eurotiomycetes</taxon>
        <taxon>Chaetothyriomycetidae</taxon>
        <taxon>Chaetothyriales</taxon>
        <taxon>Herpotrichiellaceae</taxon>
        <taxon>Exophiala</taxon>
    </lineage>
</organism>
<evidence type="ECO:0000256" key="1">
    <source>
        <dbReference type="SAM" id="MobiDB-lite"/>
    </source>
</evidence>
<feature type="compositionally biased region" description="Basic residues" evidence="1">
    <location>
        <begin position="83"/>
        <end position="97"/>
    </location>
</feature>
<dbReference type="GeneID" id="27332506"/>
<dbReference type="VEuPathDB" id="FungiDB:PV08_05423"/>
<evidence type="ECO:0000313" key="3">
    <source>
        <dbReference type="EMBL" id="KIW15377.1"/>
    </source>
</evidence>
<keyword evidence="4" id="KW-1185">Reference proteome</keyword>
<evidence type="ECO:0000259" key="2">
    <source>
        <dbReference type="Pfam" id="PF20778"/>
    </source>
</evidence>
<dbReference type="InterPro" id="IPR048401">
    <property type="entry name" value="SLS1_C"/>
</dbReference>
<dbReference type="RefSeq" id="XP_016235593.1">
    <property type="nucleotide sequence ID" value="XM_016379766.1"/>
</dbReference>
<gene>
    <name evidence="3" type="ORF">PV08_05423</name>
</gene>
<reference evidence="3 4" key="1">
    <citation type="submission" date="2015-01" db="EMBL/GenBank/DDBJ databases">
        <title>The Genome Sequence of Exophiala spinifera CBS89968.</title>
        <authorList>
            <consortium name="The Broad Institute Genomics Platform"/>
            <person name="Cuomo C."/>
            <person name="de Hoog S."/>
            <person name="Gorbushina A."/>
            <person name="Stielow B."/>
            <person name="Teixiera M."/>
            <person name="Abouelleil A."/>
            <person name="Chapman S.B."/>
            <person name="Priest M."/>
            <person name="Young S.K."/>
            <person name="Wortman J."/>
            <person name="Nusbaum C."/>
            <person name="Birren B."/>
        </authorList>
    </citation>
    <scope>NUCLEOTIDE SEQUENCE [LARGE SCALE GENOMIC DNA]</scope>
    <source>
        <strain evidence="3 4">CBS 89968</strain>
    </source>
</reference>
<feature type="region of interest" description="Disordered" evidence="1">
    <location>
        <begin position="832"/>
        <end position="958"/>
    </location>
</feature>
<feature type="region of interest" description="Disordered" evidence="1">
    <location>
        <begin position="44"/>
        <end position="97"/>
    </location>
</feature>
<dbReference type="HOGENOM" id="CLU_315461_0_0_1"/>
<protein>
    <recommendedName>
        <fullName evidence="2">SLS1 C-terminal domain-containing protein</fullName>
    </recommendedName>
</protein>
<feature type="compositionally biased region" description="Basic and acidic residues" evidence="1">
    <location>
        <begin position="63"/>
        <end position="78"/>
    </location>
</feature>
<feature type="compositionally biased region" description="Low complexity" evidence="1">
    <location>
        <begin position="940"/>
        <end position="949"/>
    </location>
</feature>
<feature type="compositionally biased region" description="Basic residues" evidence="1">
    <location>
        <begin position="916"/>
        <end position="925"/>
    </location>
</feature>
<dbReference type="AlphaFoldDB" id="A0A0D1ZRF7"/>